<evidence type="ECO:0000256" key="1">
    <source>
        <dbReference type="SAM" id="Coils"/>
    </source>
</evidence>
<dbReference type="InParanoid" id="A0A2P6MZ15"/>
<dbReference type="GO" id="GO:0004526">
    <property type="term" value="F:ribonuclease P activity"/>
    <property type="evidence" value="ECO:0007669"/>
    <property type="project" value="TreeGrafter"/>
</dbReference>
<evidence type="ECO:0000313" key="4">
    <source>
        <dbReference type="Proteomes" id="UP000241769"/>
    </source>
</evidence>
<dbReference type="Proteomes" id="UP000241769">
    <property type="component" value="Unassembled WGS sequence"/>
</dbReference>
<keyword evidence="1" id="KW-0175">Coiled coil</keyword>
<dbReference type="Gene3D" id="3.30.1330.30">
    <property type="match status" value="1"/>
</dbReference>
<proteinExistence type="predicted"/>
<feature type="compositionally biased region" description="Low complexity" evidence="2">
    <location>
        <begin position="973"/>
        <end position="985"/>
    </location>
</feature>
<keyword evidence="4" id="KW-1185">Reference proteome</keyword>
<name>A0A2P6MZ15_9EUKA</name>
<comment type="caution">
    <text evidence="3">The sequence shown here is derived from an EMBL/GenBank/DDBJ whole genome shotgun (WGS) entry which is preliminary data.</text>
</comment>
<feature type="region of interest" description="Disordered" evidence="2">
    <location>
        <begin position="718"/>
        <end position="776"/>
    </location>
</feature>
<dbReference type="InterPro" id="IPR042848">
    <property type="entry name" value="Rpp38"/>
</dbReference>
<gene>
    <name evidence="3" type="ORF">PROFUN_15564</name>
</gene>
<dbReference type="AlphaFoldDB" id="A0A2P6MZ15"/>
<dbReference type="EMBL" id="MDYQ01000291">
    <property type="protein sequence ID" value="PRP76950.1"/>
    <property type="molecule type" value="Genomic_DNA"/>
</dbReference>
<dbReference type="GO" id="GO:0000172">
    <property type="term" value="C:ribonuclease MRP complex"/>
    <property type="evidence" value="ECO:0007669"/>
    <property type="project" value="InterPro"/>
</dbReference>
<dbReference type="GO" id="GO:0001650">
    <property type="term" value="C:fibrillar center"/>
    <property type="evidence" value="ECO:0007669"/>
    <property type="project" value="TreeGrafter"/>
</dbReference>
<feature type="coiled-coil region" evidence="1">
    <location>
        <begin position="459"/>
        <end position="667"/>
    </location>
</feature>
<organism evidence="3 4">
    <name type="scientific">Planoprotostelium fungivorum</name>
    <dbReference type="NCBI Taxonomy" id="1890364"/>
    <lineage>
        <taxon>Eukaryota</taxon>
        <taxon>Amoebozoa</taxon>
        <taxon>Evosea</taxon>
        <taxon>Variosea</taxon>
        <taxon>Cavosteliida</taxon>
        <taxon>Cavosteliaceae</taxon>
        <taxon>Planoprotostelium</taxon>
    </lineage>
</organism>
<dbReference type="GO" id="GO:0033204">
    <property type="term" value="F:ribonuclease P RNA binding"/>
    <property type="evidence" value="ECO:0007669"/>
    <property type="project" value="TreeGrafter"/>
</dbReference>
<dbReference type="GO" id="GO:0001682">
    <property type="term" value="P:tRNA 5'-leader removal"/>
    <property type="evidence" value="ECO:0007669"/>
    <property type="project" value="InterPro"/>
</dbReference>
<feature type="region of interest" description="Disordered" evidence="2">
    <location>
        <begin position="969"/>
        <end position="998"/>
    </location>
</feature>
<dbReference type="PANTHER" id="PTHR46948:SF1">
    <property type="entry name" value="RIBONUCLEASE P PROTEIN SUBUNIT P38"/>
    <property type="match status" value="1"/>
</dbReference>
<feature type="region of interest" description="Disordered" evidence="2">
    <location>
        <begin position="48"/>
        <end position="73"/>
    </location>
</feature>
<evidence type="ECO:0000313" key="3">
    <source>
        <dbReference type="EMBL" id="PRP76950.1"/>
    </source>
</evidence>
<feature type="region of interest" description="Disordered" evidence="2">
    <location>
        <begin position="204"/>
        <end position="241"/>
    </location>
</feature>
<dbReference type="PANTHER" id="PTHR46948">
    <property type="entry name" value="RIBONUCLEASE P PROTEIN SUBUNIT P38"/>
    <property type="match status" value="1"/>
</dbReference>
<feature type="compositionally biased region" description="Basic and acidic residues" evidence="2">
    <location>
        <begin position="204"/>
        <end position="232"/>
    </location>
</feature>
<sequence>MEAGTAALTTRMKNTLGSPYDLRCPQLNGDRVQDQFISCINALVKMRSKDEKKPQKAETKPTDPKKRPHTRNEVKRYLPEFTLGVNSITRKLEKSIKEKKTKGGVNVPSPFSLVIIAREDKTKPHVLCDHLPVLCYLSSTPVVIMEATFFCKLFDTSSVLALAIQSGSSVKEVVDLIQHITNFITQPIDIPHLQPLKEKLSSDVPIEKEKSKGDTKTEETKKEETKKEETKKEKKGKNLLNPLQIGKKREPKVGGKKKVDAWNTNKTNKRSLWVSYLVAPDTTVRGYLFVQWCQTSTTRLLWVYDIVNYLQPTGLISDLYLCSTLLSAAEAVYSDLSIKVGNGGLFFEPAKVTRHRASSCITIGSISHVANPALEGHKMKSVKEFEDFSSSEDDSREVEDLKSMLTEVPSRNSQSSIGNSVSNSARLWDELEHVYREMEQREKDYAIAVEIGKMLLDKNKELQDQNNSFQMQVKILSSQSHPTSWKNLEEEKHTIEEKNKRLKRKNKELRMQLSLVEKGKDSSEMKAILLSEEFSRMEGKLAAQKVEIASYRRRNSELSEELERVKEEAEFLREGAERLVVDRSTPIVVEEDVHDEEYDRLEEELLSISTAKERTEALLSELREENEQLKTNMFDRDDGRKHLETIIDNLTKTNRALRSEVEEQKMLSEQSKARAIDLEVALEMNQMMMEPTRIPNMDDAVSIHQFGSLLDELGMTEPGLLTDQRGSPIVDGLYTPKSAPLPPADDFSELPEHLQQLLGPPPSPPKGEVSLSSHKEDEWPSIVVDETNFPPSPIPKKTFQQFLDPIDLTDDTIAAAEEPSTTDPANASTTEPKFDFAAYFPVEEAMPAAIAESSEIVPEVTSGAPAFMQFLEDSVEMSQTILSPSTPREQPKVDILDTLTSNFNLKAFLAETNTSQPESTPTTTGQNILDDITTPSLKDMLYGEGGLLKDIETIPWDLEQEKEKLKIRRKSSESSVVSSVTNSPSMRNSPRAPATPRMSIGERRAEERVLMDVISNLRMRLQAVIRDGGPDMNERVREHPLIQHNDSLRMIVDLFLEYCNLYKKSQPDIRKDNRGYWSGSVHTFFGGWKWRILVNGECHWMSPSVYKRLRCNSSLFETNTTLFIVIEYINW</sequence>
<accession>A0A2P6MZ15</accession>
<protein>
    <submittedName>
        <fullName evidence="3">Viral A-type inclusion protein</fullName>
    </submittedName>
</protein>
<reference evidence="3 4" key="1">
    <citation type="journal article" date="2018" name="Genome Biol. Evol.">
        <title>Multiple Roots of Fruiting Body Formation in Amoebozoa.</title>
        <authorList>
            <person name="Hillmann F."/>
            <person name="Forbes G."/>
            <person name="Novohradska S."/>
            <person name="Ferling I."/>
            <person name="Riege K."/>
            <person name="Groth M."/>
            <person name="Westermann M."/>
            <person name="Marz M."/>
            <person name="Spaller T."/>
            <person name="Winckler T."/>
            <person name="Schaap P."/>
            <person name="Glockner G."/>
        </authorList>
    </citation>
    <scope>NUCLEOTIDE SEQUENCE [LARGE SCALE GENOMIC DNA]</scope>
    <source>
        <strain evidence="3 4">Jena</strain>
    </source>
</reference>
<dbReference type="GO" id="GO:0005655">
    <property type="term" value="C:nucleolar ribonuclease P complex"/>
    <property type="evidence" value="ECO:0007669"/>
    <property type="project" value="InterPro"/>
</dbReference>
<dbReference type="InterPro" id="IPR029064">
    <property type="entry name" value="Ribosomal_eL30-like_sf"/>
</dbReference>
<evidence type="ECO:0000256" key="2">
    <source>
        <dbReference type="SAM" id="MobiDB-lite"/>
    </source>
</evidence>